<dbReference type="Pfam" id="PF00672">
    <property type="entry name" value="HAMP"/>
    <property type="match status" value="1"/>
</dbReference>
<dbReference type="Pfam" id="PF12729">
    <property type="entry name" value="4HB_MCP_1"/>
    <property type="match status" value="1"/>
</dbReference>
<evidence type="ECO:0000259" key="7">
    <source>
        <dbReference type="PROSITE" id="PS50111"/>
    </source>
</evidence>
<dbReference type="SMART" id="SM00283">
    <property type="entry name" value="MA"/>
    <property type="match status" value="1"/>
</dbReference>
<evidence type="ECO:0000256" key="1">
    <source>
        <dbReference type="ARBA" id="ARBA00022692"/>
    </source>
</evidence>
<organism evidence="9 10">
    <name type="scientific">Actinoplanes digitatis</name>
    <dbReference type="NCBI Taxonomy" id="1868"/>
    <lineage>
        <taxon>Bacteria</taxon>
        <taxon>Bacillati</taxon>
        <taxon>Actinomycetota</taxon>
        <taxon>Actinomycetes</taxon>
        <taxon>Micromonosporales</taxon>
        <taxon>Micromonosporaceae</taxon>
        <taxon>Actinoplanes</taxon>
    </lineage>
</organism>
<dbReference type="PROSITE" id="PS50885">
    <property type="entry name" value="HAMP"/>
    <property type="match status" value="1"/>
</dbReference>
<dbReference type="EMBL" id="JACHNH010000001">
    <property type="protein sequence ID" value="MBB4761105.1"/>
    <property type="molecule type" value="Genomic_DNA"/>
</dbReference>
<dbReference type="InterPro" id="IPR004090">
    <property type="entry name" value="Chemotax_Me-accpt_rcpt"/>
</dbReference>
<dbReference type="PANTHER" id="PTHR32089">
    <property type="entry name" value="METHYL-ACCEPTING CHEMOTAXIS PROTEIN MCPB"/>
    <property type="match status" value="1"/>
</dbReference>
<dbReference type="GO" id="GO:0006935">
    <property type="term" value="P:chemotaxis"/>
    <property type="evidence" value="ECO:0007669"/>
    <property type="project" value="InterPro"/>
</dbReference>
<dbReference type="Gene3D" id="1.10.287.950">
    <property type="entry name" value="Methyl-accepting chemotaxis protein"/>
    <property type="match status" value="1"/>
</dbReference>
<keyword evidence="3 5" id="KW-0807">Transducer</keyword>
<dbReference type="InterPro" id="IPR024478">
    <property type="entry name" value="HlyB_4HB_MCP"/>
</dbReference>
<dbReference type="SUPFAM" id="SSF58104">
    <property type="entry name" value="Methyl-accepting chemotaxis protein (MCP) signaling domain"/>
    <property type="match status" value="1"/>
</dbReference>
<accession>A0A7W7MP20</accession>
<dbReference type="GO" id="GO:0016020">
    <property type="term" value="C:membrane"/>
    <property type="evidence" value="ECO:0007669"/>
    <property type="project" value="InterPro"/>
</dbReference>
<dbReference type="Pfam" id="PF00015">
    <property type="entry name" value="MCPsignal"/>
    <property type="match status" value="1"/>
</dbReference>
<evidence type="ECO:0000313" key="9">
    <source>
        <dbReference type="EMBL" id="MBB4761105.1"/>
    </source>
</evidence>
<evidence type="ECO:0000313" key="10">
    <source>
        <dbReference type="Proteomes" id="UP000578112"/>
    </source>
</evidence>
<dbReference type="GO" id="GO:0004888">
    <property type="term" value="F:transmembrane signaling receptor activity"/>
    <property type="evidence" value="ECO:0007669"/>
    <property type="project" value="InterPro"/>
</dbReference>
<dbReference type="InterPro" id="IPR004089">
    <property type="entry name" value="MCPsignal_dom"/>
</dbReference>
<evidence type="ECO:0000256" key="6">
    <source>
        <dbReference type="SAM" id="Phobius"/>
    </source>
</evidence>
<comment type="similarity">
    <text evidence="4">Belongs to the methyl-accepting chemotaxis (MCP) protein family.</text>
</comment>
<keyword evidence="1 6" id="KW-0812">Transmembrane</keyword>
<proteinExistence type="inferred from homology"/>
<evidence type="ECO:0000256" key="4">
    <source>
        <dbReference type="ARBA" id="ARBA00029447"/>
    </source>
</evidence>
<dbReference type="InterPro" id="IPR003660">
    <property type="entry name" value="HAMP_dom"/>
</dbReference>
<sequence>MTADAPKTSARKRWKNPARRWIANRSLNAKILIIVGTMTLVTALVGAAAILGMSTLNKAVSDLYDESFVASQQLNRITSDVGSQHSAVLNYGQTPDPSWLPTIKALDAQIDADNTAYRANTVNPALMDQTILLWDKYKVARDTYLKTARGGNPAATIAVRDSQLTPAIIRAKYNLEQLAMQENEAAKTNKADAEAAYKSGRNFVIIVLVVGLVLGMALGLAIARGIVKRVGTVAGVIDRIAEGDLTAKIGETSTDEIGRMGAQLDRATATLSSTISQISGSSHTLAGSAQEMTELSGRIAVNSEQTSTRAGHVSTAAEQVSANVATVAAASEEMSASIREIATSAADAAEVARGAVEVAQSANITVAKLGVSSAEVGNIVKVITSIAEQTNLLALNATIEAARAGEAGKGFAVVASEVKDLAQETAKATEEISSRIQAIQTDTSAAVDAIAQIAEVIERINAYSDTIASAVEEQTATTTEIGRSVSEAAGGSTEIAQTITAVAEAAQSTNDSVGDSRRTAAELARLADELQSLVSQFQV</sequence>
<dbReference type="Proteomes" id="UP000578112">
    <property type="component" value="Unassembled WGS sequence"/>
</dbReference>
<reference evidence="9 10" key="1">
    <citation type="submission" date="2020-08" db="EMBL/GenBank/DDBJ databases">
        <title>Sequencing the genomes of 1000 actinobacteria strains.</title>
        <authorList>
            <person name="Klenk H.-P."/>
        </authorList>
    </citation>
    <scope>NUCLEOTIDE SEQUENCE [LARGE SCALE GENOMIC DNA]</scope>
    <source>
        <strain evidence="9 10">DSM 43149</strain>
    </source>
</reference>
<feature type="domain" description="Methyl-accepting transducer" evidence="7">
    <location>
        <begin position="288"/>
        <end position="517"/>
    </location>
</feature>
<gene>
    <name evidence="9" type="ORF">BJ971_001661</name>
</gene>
<evidence type="ECO:0000259" key="8">
    <source>
        <dbReference type="PROSITE" id="PS50885"/>
    </source>
</evidence>
<dbReference type="PANTHER" id="PTHR32089:SF112">
    <property type="entry name" value="LYSOZYME-LIKE PROTEIN-RELATED"/>
    <property type="match status" value="1"/>
</dbReference>
<dbReference type="CDD" id="cd06225">
    <property type="entry name" value="HAMP"/>
    <property type="match status" value="1"/>
</dbReference>
<dbReference type="SMART" id="SM00304">
    <property type="entry name" value="HAMP"/>
    <property type="match status" value="2"/>
</dbReference>
<feature type="transmembrane region" description="Helical" evidence="6">
    <location>
        <begin position="31"/>
        <end position="51"/>
    </location>
</feature>
<dbReference type="PROSITE" id="PS50111">
    <property type="entry name" value="CHEMOTAXIS_TRANSDUC_2"/>
    <property type="match status" value="1"/>
</dbReference>
<evidence type="ECO:0000256" key="3">
    <source>
        <dbReference type="ARBA" id="ARBA00023224"/>
    </source>
</evidence>
<protein>
    <submittedName>
        <fullName evidence="9">Methyl-accepting chemotaxis protein</fullName>
    </submittedName>
</protein>
<dbReference type="AlphaFoldDB" id="A0A7W7MP20"/>
<keyword evidence="6" id="KW-0472">Membrane</keyword>
<feature type="domain" description="HAMP" evidence="8">
    <location>
        <begin position="224"/>
        <end position="276"/>
    </location>
</feature>
<evidence type="ECO:0000256" key="5">
    <source>
        <dbReference type="PROSITE-ProRule" id="PRU00284"/>
    </source>
</evidence>
<feature type="transmembrane region" description="Helical" evidence="6">
    <location>
        <begin position="203"/>
        <end position="223"/>
    </location>
</feature>
<dbReference type="PRINTS" id="PR00260">
    <property type="entry name" value="CHEMTRNSDUCR"/>
</dbReference>
<dbReference type="GO" id="GO:0007165">
    <property type="term" value="P:signal transduction"/>
    <property type="evidence" value="ECO:0007669"/>
    <property type="project" value="UniProtKB-KW"/>
</dbReference>
<comment type="caution">
    <text evidence="9">The sequence shown here is derived from an EMBL/GenBank/DDBJ whole genome shotgun (WGS) entry which is preliminary data.</text>
</comment>
<evidence type="ECO:0000256" key="2">
    <source>
        <dbReference type="ARBA" id="ARBA00022989"/>
    </source>
</evidence>
<keyword evidence="2 6" id="KW-1133">Transmembrane helix</keyword>
<dbReference type="RefSeq" id="WP_184991311.1">
    <property type="nucleotide sequence ID" value="NZ_BOMK01000013.1"/>
</dbReference>
<keyword evidence="10" id="KW-1185">Reference proteome</keyword>
<name>A0A7W7MP20_9ACTN</name>